<dbReference type="GO" id="GO:0005739">
    <property type="term" value="C:mitochondrion"/>
    <property type="evidence" value="ECO:0007669"/>
    <property type="project" value="TreeGrafter"/>
</dbReference>
<dbReference type="InterPro" id="IPR049039">
    <property type="entry name" value="RMD1-3_a_helical_rpt"/>
</dbReference>
<dbReference type="SUPFAM" id="SSF48452">
    <property type="entry name" value="TPR-like"/>
    <property type="match status" value="1"/>
</dbReference>
<dbReference type="OrthoDB" id="5838873at2759"/>
<evidence type="ECO:0000313" key="2">
    <source>
        <dbReference type="WBParaSite" id="HCON_00018000-00001"/>
    </source>
</evidence>
<dbReference type="GO" id="GO:0008017">
    <property type="term" value="F:microtubule binding"/>
    <property type="evidence" value="ECO:0007669"/>
    <property type="project" value="TreeGrafter"/>
</dbReference>
<dbReference type="PANTHER" id="PTHR16056">
    <property type="entry name" value="REGULATOR OF MICROTUBULE DYNAMICS PROTEIN"/>
    <property type="match status" value="1"/>
</dbReference>
<dbReference type="Pfam" id="PF21033">
    <property type="entry name" value="RMD1-3"/>
    <property type="match status" value="1"/>
</dbReference>
<dbReference type="InterPro" id="IPR011990">
    <property type="entry name" value="TPR-like_helical_dom_sf"/>
</dbReference>
<dbReference type="GO" id="GO:0005876">
    <property type="term" value="C:spindle microtubule"/>
    <property type="evidence" value="ECO:0007669"/>
    <property type="project" value="TreeGrafter"/>
</dbReference>
<accession>A0A7I4XXQ2</accession>
<reference evidence="2" key="1">
    <citation type="submission" date="2020-12" db="UniProtKB">
        <authorList>
            <consortium name="WormBaseParasite"/>
        </authorList>
    </citation>
    <scope>IDENTIFICATION</scope>
    <source>
        <strain evidence="2">MHco3</strain>
    </source>
</reference>
<proteinExistence type="predicted"/>
<protein>
    <submittedName>
        <fullName evidence="2">TPR_REGION domain-containing protein</fullName>
    </submittedName>
</protein>
<dbReference type="WBParaSite" id="HCON_00018000-00001">
    <property type="protein sequence ID" value="HCON_00018000-00001"/>
    <property type="gene ID" value="HCON_00018000"/>
</dbReference>
<organism evidence="1 2">
    <name type="scientific">Haemonchus contortus</name>
    <name type="common">Barber pole worm</name>
    <dbReference type="NCBI Taxonomy" id="6289"/>
    <lineage>
        <taxon>Eukaryota</taxon>
        <taxon>Metazoa</taxon>
        <taxon>Ecdysozoa</taxon>
        <taxon>Nematoda</taxon>
        <taxon>Chromadorea</taxon>
        <taxon>Rhabditida</taxon>
        <taxon>Rhabditina</taxon>
        <taxon>Rhabditomorpha</taxon>
        <taxon>Strongyloidea</taxon>
        <taxon>Trichostrongylidae</taxon>
        <taxon>Haemonchus</taxon>
    </lineage>
</organism>
<dbReference type="PANTHER" id="PTHR16056:SF36">
    <property type="entry name" value="TETRATRICOPEPTIDE REPEAT PROTEIN"/>
    <property type="match status" value="1"/>
</dbReference>
<dbReference type="OMA" id="TYDAMGD"/>
<evidence type="ECO:0000313" key="1">
    <source>
        <dbReference type="Proteomes" id="UP000025227"/>
    </source>
</evidence>
<dbReference type="Gene3D" id="1.25.40.10">
    <property type="entry name" value="Tetratricopeptide repeat domain"/>
    <property type="match status" value="1"/>
</dbReference>
<sequence length="231" mass="25738">MESSFDEIDDLLNDGRCLEAYHLLESSSSSSTDRMGWLYRAATACYNKGCAEGDETRLQWLQKAHDYALEAHEREPTDVDVLSLLCSATGKLAEDSSMMDKVKFGFEFQQYLDKAVALSADSYEFLHMRGRFEYQVSTLGIAERTLARALGSLPNCSLESALQDLLAADKISPDEIENVFFIGKTYDAMGDYINAKTYLEKVVSTSGNPDCAIECEYVEEAKQILSGPNYS</sequence>
<dbReference type="AlphaFoldDB" id="A0A7I4XXQ2"/>
<name>A0A7I4XXQ2_HAECO</name>
<dbReference type="GO" id="GO:0097431">
    <property type="term" value="C:mitotic spindle pole"/>
    <property type="evidence" value="ECO:0007669"/>
    <property type="project" value="TreeGrafter"/>
</dbReference>
<dbReference type="Proteomes" id="UP000025227">
    <property type="component" value="Unplaced"/>
</dbReference>
<keyword evidence="1" id="KW-1185">Reference proteome</keyword>